<comment type="caution">
    <text evidence="2">The sequence shown here is derived from an EMBL/GenBank/DDBJ whole genome shotgun (WGS) entry which is preliminary data.</text>
</comment>
<dbReference type="AlphaFoldDB" id="A0A9Q3EZ98"/>
<dbReference type="Pfam" id="PF07727">
    <property type="entry name" value="RVT_2"/>
    <property type="match status" value="1"/>
</dbReference>
<reference evidence="2" key="1">
    <citation type="submission" date="2021-03" db="EMBL/GenBank/DDBJ databases">
        <title>Draft genome sequence of rust myrtle Austropuccinia psidii MF-1, a brazilian biotype.</title>
        <authorList>
            <person name="Quecine M.C."/>
            <person name="Pachon D.M.R."/>
            <person name="Bonatelli M.L."/>
            <person name="Correr F.H."/>
            <person name="Franceschini L.M."/>
            <person name="Leite T.F."/>
            <person name="Margarido G.R.A."/>
            <person name="Almeida C.A."/>
            <person name="Ferrarezi J.A."/>
            <person name="Labate C.A."/>
        </authorList>
    </citation>
    <scope>NUCLEOTIDE SEQUENCE</scope>
    <source>
        <strain evidence="2">MF-1</strain>
    </source>
</reference>
<evidence type="ECO:0000313" key="3">
    <source>
        <dbReference type="Proteomes" id="UP000765509"/>
    </source>
</evidence>
<gene>
    <name evidence="2" type="ORF">O181_067713</name>
</gene>
<dbReference type="Proteomes" id="UP000765509">
    <property type="component" value="Unassembled WGS sequence"/>
</dbReference>
<dbReference type="EMBL" id="AVOT02033998">
    <property type="protein sequence ID" value="MBW0527998.1"/>
    <property type="molecule type" value="Genomic_DNA"/>
</dbReference>
<feature type="domain" description="Reverse transcriptase Ty1/copia-type" evidence="1">
    <location>
        <begin position="107"/>
        <end position="169"/>
    </location>
</feature>
<name>A0A9Q3EZ98_9BASI</name>
<dbReference type="InterPro" id="IPR013103">
    <property type="entry name" value="RVT_2"/>
</dbReference>
<evidence type="ECO:0000313" key="2">
    <source>
        <dbReference type="EMBL" id="MBW0527998.1"/>
    </source>
</evidence>
<accession>A0A9Q3EZ98</accession>
<proteinExistence type="predicted"/>
<organism evidence="2 3">
    <name type="scientific">Austropuccinia psidii MF-1</name>
    <dbReference type="NCBI Taxonomy" id="1389203"/>
    <lineage>
        <taxon>Eukaryota</taxon>
        <taxon>Fungi</taxon>
        <taxon>Dikarya</taxon>
        <taxon>Basidiomycota</taxon>
        <taxon>Pucciniomycotina</taxon>
        <taxon>Pucciniomycetes</taxon>
        <taxon>Pucciniales</taxon>
        <taxon>Sphaerophragmiaceae</taxon>
        <taxon>Austropuccinia</taxon>
    </lineage>
</organism>
<protein>
    <recommendedName>
        <fullName evidence="1">Reverse transcriptase Ty1/copia-type domain-containing protein</fullName>
    </recommendedName>
</protein>
<evidence type="ECO:0000259" key="1">
    <source>
        <dbReference type="Pfam" id="PF07727"/>
    </source>
</evidence>
<sequence>MSIQAKDIFDDSMIKTIEKQDRMINSINMIYNPVTAAPVDYKTAINSAEGDAWSTAIGEELASMDEQEVFELSDIRTALLNVPHESILSTKWVFTKKLKPIRFKARLVARAMNKGWRIRTFDVKVAFINSPIDKPVYVWPPQGMKLPAHSVLKLNKALYRTKQAARSWWCGNIHPKGFSIYADTVQQ</sequence>
<keyword evidence="3" id="KW-1185">Reference proteome</keyword>